<protein>
    <submittedName>
        <fullName evidence="1">Uncharacterized protein</fullName>
    </submittedName>
</protein>
<sequence length="91" mass="10765">MSKTEVKKVTFKEYDIRYYVVGNVAYVCPEDLVPIMALDSKKIDVTGEKALDKVEAGRKIFPYFEFFDWFSEQFDQYDYSDDVILPDPMPW</sequence>
<accession>C6BZQ5</accession>
<keyword evidence="2" id="KW-1185">Reference proteome</keyword>
<dbReference type="STRING" id="526222.Desal_0897"/>
<organism evidence="1 2">
    <name type="scientific">Maridesulfovibrio salexigens (strain ATCC 14822 / DSM 2638 / NCIMB 8403 / VKM B-1763)</name>
    <name type="common">Desulfovibrio salexigens</name>
    <dbReference type="NCBI Taxonomy" id="526222"/>
    <lineage>
        <taxon>Bacteria</taxon>
        <taxon>Pseudomonadati</taxon>
        <taxon>Thermodesulfobacteriota</taxon>
        <taxon>Desulfovibrionia</taxon>
        <taxon>Desulfovibrionales</taxon>
        <taxon>Desulfovibrionaceae</taxon>
        <taxon>Maridesulfovibrio</taxon>
    </lineage>
</organism>
<dbReference type="RefSeq" id="WP_015850781.1">
    <property type="nucleotide sequence ID" value="NC_012881.1"/>
</dbReference>
<name>C6BZQ5_MARSD</name>
<reference evidence="1 2" key="1">
    <citation type="submission" date="2009-06" db="EMBL/GenBank/DDBJ databases">
        <title>Complete sequence of Desulfovibrio salexigens DSM 2638.</title>
        <authorList>
            <consortium name="US DOE Joint Genome Institute"/>
            <person name="Lucas S."/>
            <person name="Copeland A."/>
            <person name="Lapidus A."/>
            <person name="Glavina del Rio T."/>
            <person name="Tice H."/>
            <person name="Bruce D."/>
            <person name="Goodwin L."/>
            <person name="Pitluck S."/>
            <person name="Munk A.C."/>
            <person name="Brettin T."/>
            <person name="Detter J.C."/>
            <person name="Han C."/>
            <person name="Tapia R."/>
            <person name="Larimer F."/>
            <person name="Land M."/>
            <person name="Hauser L."/>
            <person name="Kyrpides N."/>
            <person name="Anderson I."/>
            <person name="Wall J.D."/>
            <person name="Arkin A.P."/>
            <person name="Dehal P."/>
            <person name="Chivian D."/>
            <person name="Giles B."/>
            <person name="Hazen T.C."/>
        </authorList>
    </citation>
    <scope>NUCLEOTIDE SEQUENCE [LARGE SCALE GENOMIC DNA]</scope>
    <source>
        <strain evidence="2">ATCC 14822 / DSM 2638 / NCIMB 8403 / VKM B-1763</strain>
    </source>
</reference>
<dbReference type="KEGG" id="dsa:Desal_0897"/>
<evidence type="ECO:0000313" key="2">
    <source>
        <dbReference type="Proteomes" id="UP000002601"/>
    </source>
</evidence>
<dbReference type="eggNOG" id="ENOG5032E3D">
    <property type="taxonomic scope" value="Bacteria"/>
</dbReference>
<proteinExistence type="predicted"/>
<dbReference type="Proteomes" id="UP000002601">
    <property type="component" value="Chromosome"/>
</dbReference>
<dbReference type="EMBL" id="CP001649">
    <property type="protein sequence ID" value="ACS78962.1"/>
    <property type="molecule type" value="Genomic_DNA"/>
</dbReference>
<dbReference type="HOGENOM" id="CLU_2422084_0_0_7"/>
<evidence type="ECO:0000313" key="1">
    <source>
        <dbReference type="EMBL" id="ACS78962.1"/>
    </source>
</evidence>
<dbReference type="OrthoDB" id="5460001at2"/>
<dbReference type="AlphaFoldDB" id="C6BZQ5"/>
<gene>
    <name evidence="1" type="ordered locus">Desal_0897</name>
</gene>